<dbReference type="RefSeq" id="WP_301572312.1">
    <property type="nucleotide sequence ID" value="NZ_JAPWIE010000004.1"/>
</dbReference>
<feature type="transmembrane region" description="Helical" evidence="7">
    <location>
        <begin position="761"/>
        <end position="785"/>
    </location>
</feature>
<evidence type="ECO:0000313" key="10">
    <source>
        <dbReference type="Proteomes" id="UP001067235"/>
    </source>
</evidence>
<feature type="transmembrane region" description="Helical" evidence="7">
    <location>
        <begin position="711"/>
        <end position="732"/>
    </location>
</feature>
<feature type="transmembrane region" description="Helical" evidence="7">
    <location>
        <begin position="427"/>
        <end position="453"/>
    </location>
</feature>
<dbReference type="PANTHER" id="PTHR30572">
    <property type="entry name" value="MEMBRANE COMPONENT OF TRANSPORTER-RELATED"/>
    <property type="match status" value="1"/>
</dbReference>
<comment type="subcellular location">
    <subcellularLocation>
        <location evidence="1">Cell membrane</location>
        <topology evidence="1">Multi-pass membrane protein</topology>
    </subcellularLocation>
</comment>
<evidence type="ECO:0000259" key="8">
    <source>
        <dbReference type="Pfam" id="PF02687"/>
    </source>
</evidence>
<dbReference type="EMBL" id="JAPWIE010000004">
    <property type="protein sequence ID" value="MCZ4551473.1"/>
    <property type="molecule type" value="Genomic_DNA"/>
</dbReference>
<keyword evidence="3 7" id="KW-0812">Transmembrane</keyword>
<feature type="transmembrane region" description="Helical" evidence="7">
    <location>
        <begin position="482"/>
        <end position="501"/>
    </location>
</feature>
<proteinExistence type="inferred from homology"/>
<keyword evidence="5 7" id="KW-0472">Membrane</keyword>
<evidence type="ECO:0000256" key="4">
    <source>
        <dbReference type="ARBA" id="ARBA00022989"/>
    </source>
</evidence>
<keyword evidence="4 7" id="KW-1133">Transmembrane helix</keyword>
<feature type="transmembrane region" description="Helical" evidence="7">
    <location>
        <begin position="797"/>
        <end position="817"/>
    </location>
</feature>
<evidence type="ECO:0000256" key="3">
    <source>
        <dbReference type="ARBA" id="ARBA00022692"/>
    </source>
</evidence>
<comment type="similarity">
    <text evidence="6">Belongs to the ABC-4 integral membrane protein family.</text>
</comment>
<accession>A0ABT4MWS9</accession>
<feature type="transmembrane region" description="Helical" evidence="7">
    <location>
        <begin position="310"/>
        <end position="332"/>
    </location>
</feature>
<gene>
    <name evidence="9" type="ORF">O4213_15885</name>
</gene>
<dbReference type="Proteomes" id="UP001067235">
    <property type="component" value="Unassembled WGS sequence"/>
</dbReference>
<dbReference type="InterPro" id="IPR003838">
    <property type="entry name" value="ABC3_permease_C"/>
</dbReference>
<evidence type="ECO:0000256" key="2">
    <source>
        <dbReference type="ARBA" id="ARBA00022475"/>
    </source>
</evidence>
<comment type="caution">
    <text evidence="9">The sequence shown here is derived from an EMBL/GenBank/DDBJ whole genome shotgun (WGS) entry which is preliminary data.</text>
</comment>
<evidence type="ECO:0000256" key="6">
    <source>
        <dbReference type="ARBA" id="ARBA00038076"/>
    </source>
</evidence>
<feature type="transmembrane region" description="Helical" evidence="7">
    <location>
        <begin position="255"/>
        <end position="278"/>
    </location>
</feature>
<dbReference type="PANTHER" id="PTHR30572:SF4">
    <property type="entry name" value="ABC TRANSPORTER PERMEASE YTRF"/>
    <property type="match status" value="1"/>
</dbReference>
<keyword evidence="2" id="KW-1003">Cell membrane</keyword>
<feature type="transmembrane region" description="Helical" evidence="7">
    <location>
        <begin position="401"/>
        <end position="421"/>
    </location>
</feature>
<feature type="domain" description="ABC3 transporter permease C-terminal" evidence="8">
    <location>
        <begin position="712"/>
        <end position="824"/>
    </location>
</feature>
<evidence type="ECO:0000256" key="5">
    <source>
        <dbReference type="ARBA" id="ARBA00023136"/>
    </source>
</evidence>
<evidence type="ECO:0000313" key="9">
    <source>
        <dbReference type="EMBL" id="MCZ4551473.1"/>
    </source>
</evidence>
<organism evidence="9 10">
    <name type="scientific">Gordonia rubripertincta</name>
    <name type="common">Rhodococcus corallinus</name>
    <dbReference type="NCBI Taxonomy" id="36822"/>
    <lineage>
        <taxon>Bacteria</taxon>
        <taxon>Bacillati</taxon>
        <taxon>Actinomycetota</taxon>
        <taxon>Actinomycetes</taxon>
        <taxon>Mycobacteriales</taxon>
        <taxon>Gordoniaceae</taxon>
        <taxon>Gordonia</taxon>
    </lineage>
</organism>
<feature type="domain" description="ABC3 transporter permease C-terminal" evidence="8">
    <location>
        <begin position="261"/>
        <end position="382"/>
    </location>
</feature>
<evidence type="ECO:0000256" key="1">
    <source>
        <dbReference type="ARBA" id="ARBA00004651"/>
    </source>
</evidence>
<reference evidence="9" key="1">
    <citation type="submission" date="2022-12" db="EMBL/GenBank/DDBJ databases">
        <authorList>
            <person name="Krivoruchko A.V."/>
            <person name="Elkin A."/>
        </authorList>
    </citation>
    <scope>NUCLEOTIDE SEQUENCE</scope>
    <source>
        <strain evidence="9">IEGM 1388</strain>
    </source>
</reference>
<feature type="transmembrane region" description="Helical" evidence="7">
    <location>
        <begin position="352"/>
        <end position="370"/>
    </location>
</feature>
<dbReference type="InterPro" id="IPR050250">
    <property type="entry name" value="Macrolide_Exporter_MacB"/>
</dbReference>
<dbReference type="Pfam" id="PF02687">
    <property type="entry name" value="FtsX"/>
    <property type="match status" value="2"/>
</dbReference>
<feature type="transmembrane region" description="Helical" evidence="7">
    <location>
        <begin position="20"/>
        <end position="41"/>
    </location>
</feature>
<sequence length="834" mass="84859">MKSAMGGIAVANLRSHRNGFTAVFITVFSAALLVCALGVLFESGIRGGATPHRLAGADVLVGGPQSLAVPEDLDQPYGERVRLPASTVGELAALPDVESAVGDINVPLSDDSGRVFDAHGWSSASLAPYRIIGGNAPTRADEVVTTDPRMLGEQVMLRHGGVGNSYTVVGLASTSTAEPSGRPTTIFMTDKRAQELWPHSDTVAAIGLIAREGVDPAALASQVGTQLRGLDVDTYTGAARADAEYVDIGAARGELAALSAAVAGVALMIAVFVVSSTLSSSIQQRRRDFALLRSMGATPRQVHRLIGAEVWVVSGVAALLGVAPGYALAAVLRHQFADAGILPPDFSLAMGPVPALVAVVAAVVTARMAAAISARRPARLDPVDALREAAVEAAALGRTRIVVGVLTGIGGLMASLLPAFVPGPAAIAGAGSSAILLIIAAALLGPILVSGAMRAFSGRMARSGSASAVLAAANLSAHRRRLASAIMPLALAIAFGSVQLFSQSTLLAAAEDQTERGTLADLVVTGPAGVDPQLAATIAAMDSVSSANPVTRSQALYTKDTADAPITEVYSVQGIDPGAAGSTLDLDVREGDLGQLAAGSVALSRDAAAAMSADLGDTITVRLGDGAVVSATVIATYNRGFGFGDITLPGTQVREHTTAGLVDHVLVSAAPGRMDDARLAIEAAGGVTALSSNEFASAIDQAQREQDSVTLVVLAVLLGFLGIAVVNTMVLMTTDRRREFALLQLVGASTRQVRAMMRRESLAAVAVAATIGTLVAYPPLAGIAIAVSGAPFPTISVWTYAVLVGATTLLGFVAITGTARRIAHRDRDALGIGA</sequence>
<protein>
    <submittedName>
        <fullName evidence="9">FtsX-like permease family protein</fullName>
    </submittedName>
</protein>
<keyword evidence="10" id="KW-1185">Reference proteome</keyword>
<name>A0ABT4MWS9_GORRU</name>
<evidence type="ECO:0000256" key="7">
    <source>
        <dbReference type="SAM" id="Phobius"/>
    </source>
</evidence>